<proteinExistence type="predicted"/>
<reference evidence="1 2" key="1">
    <citation type="submission" date="2015-03" db="EMBL/GenBank/DDBJ databases">
        <title>Luteipulveratus halotolerans sp. nov., a novel actinobacterium (Dermacoccaceae) from Sarawak, Malaysia.</title>
        <authorList>
            <person name="Juboi H."/>
            <person name="Basik A."/>
            <person name="Shamsul S.S."/>
            <person name="Arnold P."/>
            <person name="Schmitt E.K."/>
            <person name="Sanglier J.-J."/>
            <person name="Yeo T."/>
        </authorList>
    </citation>
    <scope>NUCLEOTIDE SEQUENCE [LARGE SCALE GENOMIC DNA]</scope>
    <source>
        <strain evidence="1 2">MN07-A0370</strain>
    </source>
</reference>
<gene>
    <name evidence="1" type="ORF">VV02_22955</name>
</gene>
<keyword evidence="2" id="KW-1185">Reference proteome</keyword>
<protein>
    <submittedName>
        <fullName evidence="1">Uncharacterized protein</fullName>
    </submittedName>
</protein>
<sequence length="103" mass="11478">MSAQGQSLAAEFVSNDIKLKESYPGPLPLTPVKVHSHKGKLWVDTCVWAHGWGVDPKTRVPAEQKTILPMYFQLSKVDGEWKVDTAGEMKASCSKVRVEGRPW</sequence>
<dbReference type="EMBL" id="CP011112">
    <property type="protein sequence ID" value="AKU18053.1"/>
    <property type="molecule type" value="Genomic_DNA"/>
</dbReference>
<name>A0A0K1JN90_9MICO</name>
<dbReference type="KEGG" id="lmoi:VV02_22955"/>
<accession>A0A0K1JN90</accession>
<dbReference type="STRING" id="571913.VV02_22955"/>
<dbReference type="AlphaFoldDB" id="A0A0K1JN90"/>
<evidence type="ECO:0000313" key="1">
    <source>
        <dbReference type="EMBL" id="AKU18053.1"/>
    </source>
</evidence>
<dbReference type="Proteomes" id="UP000066480">
    <property type="component" value="Chromosome"/>
</dbReference>
<evidence type="ECO:0000313" key="2">
    <source>
        <dbReference type="Proteomes" id="UP000066480"/>
    </source>
</evidence>
<organism evidence="1 2">
    <name type="scientific">Luteipulveratus mongoliensis</name>
    <dbReference type="NCBI Taxonomy" id="571913"/>
    <lineage>
        <taxon>Bacteria</taxon>
        <taxon>Bacillati</taxon>
        <taxon>Actinomycetota</taxon>
        <taxon>Actinomycetes</taxon>
        <taxon>Micrococcales</taxon>
        <taxon>Dermacoccaceae</taxon>
        <taxon>Luteipulveratus</taxon>
    </lineage>
</organism>